<dbReference type="KEGG" id="hst:105187954"/>
<feature type="region of interest" description="Disordered" evidence="2">
    <location>
        <begin position="384"/>
        <end position="412"/>
    </location>
</feature>
<dbReference type="EMBL" id="GL451478">
    <property type="protein sequence ID" value="EFN79251.1"/>
    <property type="molecule type" value="Genomic_DNA"/>
</dbReference>
<dbReference type="OrthoDB" id="71307at2759"/>
<feature type="compositionally biased region" description="Acidic residues" evidence="2">
    <location>
        <begin position="92"/>
        <end position="108"/>
    </location>
</feature>
<sequence length="1010" mass="111343">MANPSRVSPIRIETRALQCVSIPDYSSVSSLEEDYGSTESEDMSTSPDTSYRSSADADKNFDPEEDFRKELVKLDDIIEKIENLRFVRVDHDDDDDDDDNDDDDDDVDSDQHSNFDEDSNVYVGKTSHRVTSENVDNVEYRNTCELPRNRQHTDNEDINNNEDNGTVEKNEAACQSLNIHDEVDDEERRYSQEDQDSVDEEAEQEHEDSDDSDLIERGPIKPDIQTPFRGGHPYSIRWQSIDNTDAIQADASHTLDYDKTAEQIMRNKYYSEKLNPCLDELSKSSRNQMSMGTIIGSLTMNSGWVDKTGDGSVFRNESVSDTAALPSIVVNPTEESLMDILSQNILQPAVLSDAGSHSIPSPGAKTWSNSPASSYNYVVSRSNSRASSRAQSPGSATNLESPQMHVNVIDSPLGSPQVASTYRVPQALSSSSSSNQSYGDASSPCNYQVPLSYQAEEQLDDCFDALSGWKESYDSSGTIANSSETIDCDTNDLLQMVEQMIEQDKQQEVLKEPQIASNAPYFPSTYATQCVPARTSHTNPNPTECTSNELGRASKPENSGLGMSNANPMVHSLIDGSLVSVYTMKEGTGGYTFVNRAVDGHAIGSEQRYYEPVVKAAQYDNGLCSIAGLNTPDSSTKNRGSPGLCTSQKYALPHVTDGDERYNHSSTMYMPSDYQIPTMVSSFVSASRPQRKPYQSIKPWPMLNLPSVRASERLKEVLHPKEVERAMNNLLKKPIEELASADEDGDTSLMILMGNPNELKKKMAHLVPLVERLSSVRGALAMVNNRGEDALYLAAMNCPEMSYVTGYLAAAMMQKQIDMNRLYHMRGDTLIHSVAARGDSHGEVLAELLALKKPDGKSAFDLSRCNYNGKTALHVAIESHSSIGRDVKCLATTRLLLENGASARDKESRCGDTALHMAVSLSCDPALVKVLLCHATPDVVNETNYMYNTPLHMAAAVSNAVSLEKQKEVCLLLIQAGGQTNIQNRQGRTPLALVSADRKEVIKKVFYKKS</sequence>
<feature type="compositionally biased region" description="Basic and acidic residues" evidence="2">
    <location>
        <begin position="55"/>
        <end position="64"/>
    </location>
</feature>
<dbReference type="InterPro" id="IPR036770">
    <property type="entry name" value="Ankyrin_rpt-contain_sf"/>
</dbReference>
<dbReference type="PhylomeDB" id="E2BYG7"/>
<dbReference type="InterPro" id="IPR002110">
    <property type="entry name" value="Ankyrin_rpt"/>
</dbReference>
<keyword evidence="4" id="KW-1185">Reference proteome</keyword>
<evidence type="ECO:0000313" key="3">
    <source>
        <dbReference type="EMBL" id="EFN79251.1"/>
    </source>
</evidence>
<feature type="region of interest" description="Disordered" evidence="2">
    <location>
        <begin position="85"/>
        <end position="165"/>
    </location>
</feature>
<reference evidence="3 4" key="1">
    <citation type="journal article" date="2010" name="Science">
        <title>Genomic comparison of the ants Camponotus floridanus and Harpegnathos saltator.</title>
        <authorList>
            <person name="Bonasio R."/>
            <person name="Zhang G."/>
            <person name="Ye C."/>
            <person name="Mutti N.S."/>
            <person name="Fang X."/>
            <person name="Qin N."/>
            <person name="Donahue G."/>
            <person name="Yang P."/>
            <person name="Li Q."/>
            <person name="Li C."/>
            <person name="Zhang P."/>
            <person name="Huang Z."/>
            <person name="Berger S.L."/>
            <person name="Reinberg D."/>
            <person name="Wang J."/>
            <person name="Liebig J."/>
        </authorList>
    </citation>
    <scope>NUCLEOTIDE SEQUENCE [LARGE SCALE GENOMIC DNA]</scope>
    <source>
        <strain evidence="3 4">R22 G/1</strain>
    </source>
</reference>
<keyword evidence="1" id="KW-0040">ANK repeat</keyword>
<dbReference type="PANTHER" id="PTHR24121:SF23">
    <property type="entry name" value="NO MECHANORECEPTOR POTENTIAL C, ISOFORM H"/>
    <property type="match status" value="1"/>
</dbReference>
<dbReference type="InParanoid" id="E2BYG7"/>
<dbReference type="SUPFAM" id="SSF48403">
    <property type="entry name" value="Ankyrin repeat"/>
    <property type="match status" value="1"/>
</dbReference>
<dbReference type="PANTHER" id="PTHR24121">
    <property type="entry name" value="NO MECHANORECEPTOR POTENTIAL C, ISOFORM D-RELATED"/>
    <property type="match status" value="1"/>
</dbReference>
<feature type="region of interest" description="Disordered" evidence="2">
    <location>
        <begin position="533"/>
        <end position="561"/>
    </location>
</feature>
<protein>
    <submittedName>
        <fullName evidence="3">NF-kappa-B inhibitor zeta</fullName>
    </submittedName>
</protein>
<dbReference type="SMART" id="SM00248">
    <property type="entry name" value="ANK"/>
    <property type="match status" value="4"/>
</dbReference>
<evidence type="ECO:0000256" key="2">
    <source>
        <dbReference type="SAM" id="MobiDB-lite"/>
    </source>
</evidence>
<evidence type="ECO:0000313" key="4">
    <source>
        <dbReference type="Proteomes" id="UP000008237"/>
    </source>
</evidence>
<dbReference type="Pfam" id="PF00023">
    <property type="entry name" value="Ank"/>
    <property type="match status" value="1"/>
</dbReference>
<feature type="repeat" description="ANK" evidence="1">
    <location>
        <begin position="868"/>
        <end position="908"/>
    </location>
</feature>
<dbReference type="Proteomes" id="UP000008237">
    <property type="component" value="Unassembled WGS sequence"/>
</dbReference>
<dbReference type="AlphaFoldDB" id="E2BYG7"/>
<accession>E2BYG7</accession>
<feature type="region of interest" description="Disordered" evidence="2">
    <location>
        <begin position="179"/>
        <end position="229"/>
    </location>
</feature>
<name>E2BYG7_HARSA</name>
<feature type="compositionally biased region" description="Acidic residues" evidence="2">
    <location>
        <begin position="31"/>
        <end position="42"/>
    </location>
</feature>
<feature type="compositionally biased region" description="Acidic residues" evidence="2">
    <location>
        <begin position="193"/>
        <end position="213"/>
    </location>
</feature>
<dbReference type="PROSITE" id="PS50088">
    <property type="entry name" value="ANK_REPEAT"/>
    <property type="match status" value="1"/>
</dbReference>
<dbReference type="STRING" id="610380.E2BYG7"/>
<proteinExistence type="predicted"/>
<feature type="compositionally biased region" description="Polar residues" evidence="2">
    <location>
        <begin position="43"/>
        <end position="53"/>
    </location>
</feature>
<feature type="region of interest" description="Disordered" evidence="2">
    <location>
        <begin position="22"/>
        <end position="64"/>
    </location>
</feature>
<dbReference type="Gene3D" id="1.25.40.20">
    <property type="entry name" value="Ankyrin repeat-containing domain"/>
    <property type="match status" value="1"/>
</dbReference>
<gene>
    <name evidence="3" type="ORF">EAI_08920</name>
</gene>
<evidence type="ECO:0000256" key="1">
    <source>
        <dbReference type="PROSITE-ProRule" id="PRU00023"/>
    </source>
</evidence>
<feature type="compositionally biased region" description="Polar residues" evidence="2">
    <location>
        <begin position="535"/>
        <end position="549"/>
    </location>
</feature>
<dbReference type="OMA" id="KLNPCLD"/>
<organism evidence="4">
    <name type="scientific">Harpegnathos saltator</name>
    <name type="common">Jerdon's jumping ant</name>
    <dbReference type="NCBI Taxonomy" id="610380"/>
    <lineage>
        <taxon>Eukaryota</taxon>
        <taxon>Metazoa</taxon>
        <taxon>Ecdysozoa</taxon>
        <taxon>Arthropoda</taxon>
        <taxon>Hexapoda</taxon>
        <taxon>Insecta</taxon>
        <taxon>Pterygota</taxon>
        <taxon>Neoptera</taxon>
        <taxon>Endopterygota</taxon>
        <taxon>Hymenoptera</taxon>
        <taxon>Apocrita</taxon>
        <taxon>Aculeata</taxon>
        <taxon>Formicoidea</taxon>
        <taxon>Formicidae</taxon>
        <taxon>Ponerinae</taxon>
        <taxon>Ponerini</taxon>
        <taxon>Harpegnathos</taxon>
    </lineage>
</organism>